<gene>
    <name evidence="1" type="ORF">ALC56_02376</name>
</gene>
<protein>
    <submittedName>
        <fullName evidence="1">Uncharacterized protein</fullName>
    </submittedName>
</protein>
<dbReference type="EMBL" id="KQ981285">
    <property type="protein sequence ID" value="KYN43194.1"/>
    <property type="molecule type" value="Genomic_DNA"/>
</dbReference>
<evidence type="ECO:0000313" key="1">
    <source>
        <dbReference type="EMBL" id="KYN43194.1"/>
    </source>
</evidence>
<organism evidence="1 2">
    <name type="scientific">Trachymyrmex septentrionalis</name>
    <dbReference type="NCBI Taxonomy" id="34720"/>
    <lineage>
        <taxon>Eukaryota</taxon>
        <taxon>Metazoa</taxon>
        <taxon>Ecdysozoa</taxon>
        <taxon>Arthropoda</taxon>
        <taxon>Hexapoda</taxon>
        <taxon>Insecta</taxon>
        <taxon>Pterygota</taxon>
        <taxon>Neoptera</taxon>
        <taxon>Endopterygota</taxon>
        <taxon>Hymenoptera</taxon>
        <taxon>Apocrita</taxon>
        <taxon>Aculeata</taxon>
        <taxon>Formicoidea</taxon>
        <taxon>Formicidae</taxon>
        <taxon>Myrmicinae</taxon>
        <taxon>Trachymyrmex</taxon>
    </lineage>
</organism>
<dbReference type="Proteomes" id="UP000078541">
    <property type="component" value="Unassembled WGS sequence"/>
</dbReference>
<evidence type="ECO:0000313" key="2">
    <source>
        <dbReference type="Proteomes" id="UP000078541"/>
    </source>
</evidence>
<keyword evidence="2" id="KW-1185">Reference proteome</keyword>
<name>A0A195FTH7_9HYME</name>
<reference evidence="1 2" key="1">
    <citation type="submission" date="2016-03" db="EMBL/GenBank/DDBJ databases">
        <title>Trachymyrmex septentrionalis WGS genome.</title>
        <authorList>
            <person name="Nygaard S."/>
            <person name="Hu H."/>
            <person name="Boomsma J."/>
            <person name="Zhang G."/>
        </authorList>
    </citation>
    <scope>NUCLEOTIDE SEQUENCE [LARGE SCALE GENOMIC DNA]</scope>
    <source>
        <strain evidence="1">Tsep2-gDNA-1</strain>
        <tissue evidence="1">Whole body</tissue>
    </source>
</reference>
<proteinExistence type="predicted"/>
<sequence>MCTYKLLLAENRASHTKHWKKRPSVCVSRCSFRCSERINALPQSGTSHTNLRSFVCFFWWRLSLLDDEKAHLQSDRMCALSRQGLSKILPQPGHEHLMSTSL</sequence>
<dbReference type="AlphaFoldDB" id="A0A195FTH7"/>
<accession>A0A195FTH7</accession>